<sequence>MKFLIFSVIPSTTAVKSLTNTRYRCFAPMPYGGEGESFYGNLPCFRRPRRAVKRGNFVVSRLISF</sequence>
<gene>
    <name evidence="1" type="ORF">MANES_18G117700</name>
</gene>
<name>A0A2C9U3J1_MANES</name>
<protein>
    <submittedName>
        <fullName evidence="1">Uncharacterized protein</fullName>
    </submittedName>
</protein>
<evidence type="ECO:0000313" key="1">
    <source>
        <dbReference type="EMBL" id="OAY23917.1"/>
    </source>
</evidence>
<proteinExistence type="predicted"/>
<organism evidence="1">
    <name type="scientific">Manihot esculenta</name>
    <name type="common">Cassava</name>
    <name type="synonym">Jatropha manihot</name>
    <dbReference type="NCBI Taxonomy" id="3983"/>
    <lineage>
        <taxon>Eukaryota</taxon>
        <taxon>Viridiplantae</taxon>
        <taxon>Streptophyta</taxon>
        <taxon>Embryophyta</taxon>
        <taxon>Tracheophyta</taxon>
        <taxon>Spermatophyta</taxon>
        <taxon>Magnoliopsida</taxon>
        <taxon>eudicotyledons</taxon>
        <taxon>Gunneridae</taxon>
        <taxon>Pentapetalae</taxon>
        <taxon>rosids</taxon>
        <taxon>fabids</taxon>
        <taxon>Malpighiales</taxon>
        <taxon>Euphorbiaceae</taxon>
        <taxon>Crotonoideae</taxon>
        <taxon>Manihoteae</taxon>
        <taxon>Manihot</taxon>
    </lineage>
</organism>
<accession>A0A2C9U3J1</accession>
<dbReference type="EMBL" id="CM004404">
    <property type="protein sequence ID" value="OAY23917.1"/>
    <property type="molecule type" value="Genomic_DNA"/>
</dbReference>
<dbReference type="AlphaFoldDB" id="A0A2C9U3J1"/>
<reference evidence="1" key="1">
    <citation type="submission" date="2016-02" db="EMBL/GenBank/DDBJ databases">
        <title>WGS assembly of Manihot esculenta.</title>
        <authorList>
            <person name="Bredeson J.V."/>
            <person name="Prochnik S.E."/>
            <person name="Lyons J.B."/>
            <person name="Schmutz J."/>
            <person name="Grimwood J."/>
            <person name="Vrebalov J."/>
            <person name="Bart R.S."/>
            <person name="Amuge T."/>
            <person name="Ferguson M.E."/>
            <person name="Green R."/>
            <person name="Putnam N."/>
            <person name="Stites J."/>
            <person name="Rounsley S."/>
            <person name="Rokhsar D.S."/>
        </authorList>
    </citation>
    <scope>NUCLEOTIDE SEQUENCE [LARGE SCALE GENOMIC DNA]</scope>
    <source>
        <tissue evidence="1">Leaf</tissue>
    </source>
</reference>